<evidence type="ECO:0000256" key="1">
    <source>
        <dbReference type="SAM" id="MobiDB-lite"/>
    </source>
</evidence>
<dbReference type="EMBL" id="JFAD01000026">
    <property type="protein sequence ID" value="EXU61024.1"/>
    <property type="molecule type" value="Genomic_DNA"/>
</dbReference>
<dbReference type="eggNOG" id="ENOG5030MIW">
    <property type="taxonomic scope" value="Bacteria"/>
</dbReference>
<feature type="compositionally biased region" description="Polar residues" evidence="1">
    <location>
        <begin position="945"/>
        <end position="968"/>
    </location>
</feature>
<protein>
    <submittedName>
        <fullName evidence="2">Uncharacterized protein</fullName>
    </submittedName>
</protein>
<dbReference type="InterPro" id="IPR054789">
    <property type="entry name" value="P97_adhes_N"/>
</dbReference>
<reference evidence="2 3" key="1">
    <citation type="submission" date="2014-03" db="EMBL/GenBank/DDBJ databases">
        <title>Genome sequence of Mycoplasma ovipneumoniae strain 14811.</title>
        <authorList>
            <person name="Sirand-Pugnet P."/>
            <person name="Breton M."/>
            <person name="Dordet-Frisoni E."/>
            <person name="Baranowski E."/>
            <person name="Barre A."/>
            <person name="Couture C."/>
            <person name="Dupuy V."/>
            <person name="Gaurivaud P."/>
            <person name="Jacob D."/>
            <person name="Lemaitre C."/>
            <person name="Manso-Silvan L."/>
            <person name="Nikolski M."/>
            <person name="Nouvel L.-X."/>
            <person name="Poumarat F."/>
            <person name="Tardy F."/>
            <person name="Thebault P."/>
            <person name="Theil S."/>
            <person name="Citti C."/>
            <person name="Thiaucourt F."/>
            <person name="Blanchard A."/>
        </authorList>
    </citation>
    <scope>NUCLEOTIDE SEQUENCE [LARGE SCALE GENOMIC DNA]</scope>
    <source>
        <strain evidence="2 3">14811</strain>
    </source>
</reference>
<feature type="region of interest" description="Disordered" evidence="1">
    <location>
        <begin position="945"/>
        <end position="1024"/>
    </location>
</feature>
<dbReference type="RefSeq" id="WP_044284312.1">
    <property type="nucleotide sequence ID" value="NZ_JFAD01000026.1"/>
</dbReference>
<feature type="region of interest" description="Disordered" evidence="1">
    <location>
        <begin position="608"/>
        <end position="627"/>
    </location>
</feature>
<feature type="compositionally biased region" description="Low complexity" evidence="1">
    <location>
        <begin position="642"/>
        <end position="674"/>
    </location>
</feature>
<dbReference type="PATRIC" id="fig|1188239.3.peg.1176"/>
<proteinExistence type="predicted"/>
<feature type="compositionally biased region" description="Polar residues" evidence="1">
    <location>
        <begin position="610"/>
        <end position="627"/>
    </location>
</feature>
<dbReference type="NCBIfam" id="NF045828">
    <property type="entry name" value="P97_adhes_Nterm"/>
    <property type="match status" value="1"/>
</dbReference>
<feature type="compositionally biased region" description="Pro residues" evidence="1">
    <location>
        <begin position="987"/>
        <end position="998"/>
    </location>
</feature>
<evidence type="ECO:0000313" key="3">
    <source>
        <dbReference type="Proteomes" id="UP000020977"/>
    </source>
</evidence>
<name>A0A014L6D7_9BACT</name>
<feature type="compositionally biased region" description="Low complexity" evidence="1">
    <location>
        <begin position="999"/>
        <end position="1008"/>
    </location>
</feature>
<organism evidence="2 3">
    <name type="scientific">Mesomycoplasma ovipneumoniae 14811</name>
    <dbReference type="NCBI Taxonomy" id="1188239"/>
    <lineage>
        <taxon>Bacteria</taxon>
        <taxon>Bacillati</taxon>
        <taxon>Mycoplasmatota</taxon>
        <taxon>Mycoplasmoidales</taxon>
        <taxon>Metamycoplasmataceae</taxon>
        <taxon>Mesomycoplasma</taxon>
    </lineage>
</organism>
<dbReference type="AlphaFoldDB" id="A0A014L6D7"/>
<evidence type="ECO:0000313" key="2">
    <source>
        <dbReference type="EMBL" id="EXU61024.1"/>
    </source>
</evidence>
<feature type="region of interest" description="Disordered" evidence="1">
    <location>
        <begin position="636"/>
        <end position="675"/>
    </location>
</feature>
<dbReference type="STRING" id="1188239.MOVI_4840"/>
<gene>
    <name evidence="2" type="ORF">MOVI_4840</name>
</gene>
<dbReference type="Proteomes" id="UP000020977">
    <property type="component" value="Unassembled WGS sequence"/>
</dbReference>
<feature type="region of interest" description="Disordered" evidence="1">
    <location>
        <begin position="762"/>
        <end position="787"/>
    </location>
</feature>
<accession>A0A014L6D7</accession>
<sequence length="1041" mass="119242">MKIVKKFSKTKFLTKKSKILLGLTLSASFLGVLGISVGISYGFGLIKKNSYQTTVEDLNRTITKINALSFNAQKVSPFSTYASLKDEWKKIQNSPNQGDFFDLFSLENKRLQPYKLPNGIWLEFVDVKPDDANQQFNVEFLLKTHNHSRIIKSDIRTDKISISPNSTFFLENFYQALQINLQNIRPFSRGEQNKISPKIWLASDFLAQANSEQSAESFIKKVHDFFDFDFESILTNKNFAIKHENKLIFPYKIEIIKNNKNTWVQPSQLNSDFLEIQGKISFTEEAKQVFPKNFNTNITKNFTFLLFDSAKNKSAFVDPKVFIQIPKLTDLKVDQFSHENQENKVDISQKSISWVYNFLKYKPDTSILKTPEEAKIALNSFINSDLQLDFTDYDDLDPKIKQKFGFNIIVEKIQLDSDEQSSLVRIPFEIFYPLNDDGSEKLTKSSELVLRNFKNSESQDVSTFDPKNFAQIPVVNLDYLTDKNKKDETFSSFDYVSKDEIQRLIDSNAHEEIYNILINSSKFNLNFPETQILNSWTFKYDFPTLSEFSKRTLTLQTLENSTNTRAFFENNQEFIYFVKNILTLPKEEAQKYLEILFNSLAEIKSDNLDDQQQTSEAQSLDSTQKNDIDTVQATQFQETETENSGNSTNSQGSQTGENQENQQQNTENQNPNANLAPQTKTINEKIVSNLQNQYLITEFSDLISKIEALNQKNGQPQAELNAQTFSDLFIETYKNNSLVKQFETLGENLSYKIVFLANQESEHLDSEGQPSTPKPVEVVDQETSENDTKPQKEIFNLGYYYIFTSATNNKIVFRTPINSLKLDVFADQNPQSDIEILSNVVLNFPQNLLKLELDESNFATAHTFSKSAEEVLNSEFNTQDKDFKETLESIKKLFGFSTFVQIYPLLNGNGLIYKQNSVFKDKFGNLKIRFAVKKLDSTEKSQIFIPNTVDNEQNSPDNSAQNPSNPQDSPSVPTPSAPSVPAQPVQPVQPAPAQPQPQQPATQTTQPQLKNNLEPFVPQENEAKYPLIFTVIRPKRQLNRN</sequence>
<comment type="caution">
    <text evidence="2">The sequence shown here is derived from an EMBL/GenBank/DDBJ whole genome shotgun (WGS) entry which is preliminary data.</text>
</comment>